<evidence type="ECO:0000256" key="1">
    <source>
        <dbReference type="ARBA" id="ARBA00038215"/>
    </source>
</evidence>
<organism evidence="3 4">
    <name type="scientific">Neonectria ditissima</name>
    <dbReference type="NCBI Taxonomy" id="78410"/>
    <lineage>
        <taxon>Eukaryota</taxon>
        <taxon>Fungi</taxon>
        <taxon>Dikarya</taxon>
        <taxon>Ascomycota</taxon>
        <taxon>Pezizomycotina</taxon>
        <taxon>Sordariomycetes</taxon>
        <taxon>Hypocreomycetidae</taxon>
        <taxon>Hypocreales</taxon>
        <taxon>Nectriaceae</taxon>
        <taxon>Neonectria</taxon>
    </lineage>
</organism>
<dbReference type="InterPro" id="IPR050491">
    <property type="entry name" value="AmpC-like"/>
</dbReference>
<dbReference type="OrthoDB" id="5946976at2759"/>
<dbReference type="SUPFAM" id="SSF56601">
    <property type="entry name" value="beta-lactamase/transpeptidase-like"/>
    <property type="match status" value="1"/>
</dbReference>
<dbReference type="Gene3D" id="3.40.710.10">
    <property type="entry name" value="DD-peptidase/beta-lactamase superfamily"/>
    <property type="match status" value="1"/>
</dbReference>
<dbReference type="AlphaFoldDB" id="A0A0P7BMB5"/>
<feature type="domain" description="Beta-lactamase-related" evidence="2">
    <location>
        <begin position="18"/>
        <end position="344"/>
    </location>
</feature>
<dbReference type="EMBL" id="LKCW01000066">
    <property type="protein sequence ID" value="KPM41382.1"/>
    <property type="molecule type" value="Genomic_DNA"/>
</dbReference>
<dbReference type="Proteomes" id="UP000050424">
    <property type="component" value="Unassembled WGS sequence"/>
</dbReference>
<proteinExistence type="inferred from homology"/>
<dbReference type="Pfam" id="PF00144">
    <property type="entry name" value="Beta-lactamase"/>
    <property type="match status" value="1"/>
</dbReference>
<evidence type="ECO:0000313" key="3">
    <source>
        <dbReference type="EMBL" id="KPM41382.1"/>
    </source>
</evidence>
<comment type="caution">
    <text evidence="3">The sequence shown here is derived from an EMBL/GenBank/DDBJ whole genome shotgun (WGS) entry which is preliminary data.</text>
</comment>
<dbReference type="STRING" id="78410.A0A0P7BMB5"/>
<accession>A0A0P7BMB5</accession>
<sequence length="511" mass="57342">MGGTQMADPFTPDLVDFIHETLDEWKLAGLSVAVVDGDDVFSKGFGYATLPDTPATLQTLWYAGSTTKAFTTATLTHLIESNKYPVLSRGWQTPISSIIRDDFVTQDDWATNHLTLEDAASHRTGLSNNDMTILVEENGRPWAVRDIVRNLRNFPMRAEPRTEFQYNNECYATLSHVIETVTGENLGDVLKETIWRPLGMNSTYLDLQQAKDAPEHLSTGYSWNDKDKRYEAIPLLPTEIVSGAGAVISSVADYAKWIKCLLDEEKPLSKQAHQEIRKPRFIDNPSPEGGMDVSLYGLAWWRTTINGNAVYWHSGSTAAHGALVYWFPDLGYGVVILANYPSPARQIIMRRIVEDKLGVPPNERYDVAKEFREARRKAEQDVENADDILFPHRPKEPVPPSVDLNKLSGKYHAPGFGTYSFVEETSDANSASRVLIADRTDLLWKTRIRLRHVSGDFWIAYILMLEGARPPEAVLAAEFLFGVDGEPSELVITFSDRKDADGGRVSFKRLE</sequence>
<dbReference type="InterPro" id="IPR001466">
    <property type="entry name" value="Beta-lactam-related"/>
</dbReference>
<dbReference type="PANTHER" id="PTHR46825:SF9">
    <property type="entry name" value="BETA-LACTAMASE-RELATED DOMAIN-CONTAINING PROTEIN"/>
    <property type="match status" value="1"/>
</dbReference>
<dbReference type="PANTHER" id="PTHR46825">
    <property type="entry name" value="D-ALANYL-D-ALANINE-CARBOXYPEPTIDASE/ENDOPEPTIDASE AMPH"/>
    <property type="match status" value="1"/>
</dbReference>
<evidence type="ECO:0000313" key="4">
    <source>
        <dbReference type="Proteomes" id="UP000050424"/>
    </source>
</evidence>
<comment type="similarity">
    <text evidence="1">Belongs to the peptidase S12 family.</text>
</comment>
<evidence type="ECO:0000259" key="2">
    <source>
        <dbReference type="Pfam" id="PF00144"/>
    </source>
</evidence>
<keyword evidence="4" id="KW-1185">Reference proteome</keyword>
<name>A0A0P7BMB5_9HYPO</name>
<reference evidence="3 4" key="1">
    <citation type="submission" date="2015-09" db="EMBL/GenBank/DDBJ databases">
        <title>Draft genome of a European isolate of the apple canker pathogen Neonectria ditissima.</title>
        <authorList>
            <person name="Gomez-Cortecero A."/>
            <person name="Harrison R.J."/>
            <person name="Armitage A.D."/>
        </authorList>
    </citation>
    <scope>NUCLEOTIDE SEQUENCE [LARGE SCALE GENOMIC DNA]</scope>
    <source>
        <strain evidence="3 4">R09/05</strain>
    </source>
</reference>
<gene>
    <name evidence="3" type="ORF">AK830_g5215</name>
</gene>
<dbReference type="InterPro" id="IPR012338">
    <property type="entry name" value="Beta-lactam/transpept-like"/>
</dbReference>
<protein>
    <recommendedName>
        <fullName evidence="2">Beta-lactamase-related domain-containing protein</fullName>
    </recommendedName>
</protein>